<evidence type="ECO:0000313" key="2">
    <source>
        <dbReference type="EMBL" id="KAK3670798.1"/>
    </source>
</evidence>
<dbReference type="Proteomes" id="UP001274830">
    <property type="component" value="Unassembled WGS sequence"/>
</dbReference>
<sequence>MSTSTTPSPANDGTHEPKTRTTPKKGQDKKPSNDKNNFGFIGPSPKRRPQRMRWTEENDIKLLLFGFDRDEIKGSEYQGIADSFVEKPTRKSVVERVTKLRTERNGLLRELGVWDVDEEGGGGGARDEGREEGDDEEVDGDGGNIDEDAEECDCSGRETGMSLEVLT</sequence>
<feature type="compositionally biased region" description="Polar residues" evidence="1">
    <location>
        <begin position="1"/>
        <end position="11"/>
    </location>
</feature>
<reference evidence="2" key="1">
    <citation type="submission" date="2023-07" db="EMBL/GenBank/DDBJ databases">
        <title>Black Yeasts Isolated from many extreme environments.</title>
        <authorList>
            <person name="Coleine C."/>
            <person name="Stajich J.E."/>
            <person name="Selbmann L."/>
        </authorList>
    </citation>
    <scope>NUCLEOTIDE SEQUENCE</scope>
    <source>
        <strain evidence="2">CCFEE 5485</strain>
    </source>
</reference>
<evidence type="ECO:0008006" key="4">
    <source>
        <dbReference type="Google" id="ProtNLM"/>
    </source>
</evidence>
<name>A0AAE0TNM9_9PEZI</name>
<feature type="compositionally biased region" description="Acidic residues" evidence="1">
    <location>
        <begin position="130"/>
        <end position="153"/>
    </location>
</feature>
<dbReference type="AlphaFoldDB" id="A0AAE0TNM9"/>
<proteinExistence type="predicted"/>
<feature type="compositionally biased region" description="Basic and acidic residues" evidence="1">
    <location>
        <begin position="13"/>
        <end position="33"/>
    </location>
</feature>
<evidence type="ECO:0000313" key="3">
    <source>
        <dbReference type="Proteomes" id="UP001274830"/>
    </source>
</evidence>
<comment type="caution">
    <text evidence="2">The sequence shown here is derived from an EMBL/GenBank/DDBJ whole genome shotgun (WGS) entry which is preliminary data.</text>
</comment>
<accession>A0AAE0TNM9</accession>
<keyword evidence="3" id="KW-1185">Reference proteome</keyword>
<feature type="region of interest" description="Disordered" evidence="1">
    <location>
        <begin position="1"/>
        <end position="53"/>
    </location>
</feature>
<dbReference type="EMBL" id="JAUTXT010000050">
    <property type="protein sequence ID" value="KAK3670798.1"/>
    <property type="molecule type" value="Genomic_DNA"/>
</dbReference>
<protein>
    <recommendedName>
        <fullName evidence="4">Myb-like domain-containing protein</fullName>
    </recommendedName>
</protein>
<feature type="region of interest" description="Disordered" evidence="1">
    <location>
        <begin position="116"/>
        <end position="167"/>
    </location>
</feature>
<evidence type="ECO:0000256" key="1">
    <source>
        <dbReference type="SAM" id="MobiDB-lite"/>
    </source>
</evidence>
<organism evidence="2 3">
    <name type="scientific">Recurvomyces mirabilis</name>
    <dbReference type="NCBI Taxonomy" id="574656"/>
    <lineage>
        <taxon>Eukaryota</taxon>
        <taxon>Fungi</taxon>
        <taxon>Dikarya</taxon>
        <taxon>Ascomycota</taxon>
        <taxon>Pezizomycotina</taxon>
        <taxon>Dothideomycetes</taxon>
        <taxon>Dothideomycetidae</taxon>
        <taxon>Mycosphaerellales</taxon>
        <taxon>Teratosphaeriaceae</taxon>
        <taxon>Recurvomyces</taxon>
    </lineage>
</organism>
<gene>
    <name evidence="2" type="ORF">LTR78_009242</name>
</gene>